<feature type="binding site" evidence="9">
    <location>
        <position position="13"/>
    </location>
    <ligand>
        <name>NADPH</name>
        <dbReference type="ChEBI" id="CHEBI:57783"/>
    </ligand>
</feature>
<evidence type="ECO:0000256" key="1">
    <source>
        <dbReference type="ARBA" id="ARBA00005094"/>
    </source>
</evidence>
<comment type="function">
    <text evidence="9">Catalyzes the NADPH-dependent rearrangement and reduction of 1-deoxy-D-xylulose-5-phosphate (DXP) to 2-C-methyl-D-erythritol 4-phosphate (MEP).</text>
</comment>
<evidence type="ECO:0000256" key="7">
    <source>
        <dbReference type="ARBA" id="ARBA00023229"/>
    </source>
</evidence>
<dbReference type="Proteomes" id="UP000239872">
    <property type="component" value="Unassembled WGS sequence"/>
</dbReference>
<protein>
    <recommendedName>
        <fullName evidence="9">1-deoxy-D-xylulose 5-phosphate reductoisomerase</fullName>
        <shortName evidence="9">DXP reductoisomerase</shortName>
        <ecNumber evidence="9">1.1.1.267</ecNumber>
    </recommendedName>
    <alternativeName>
        <fullName evidence="9">1-deoxyxylulose-5-phosphate reductoisomerase</fullName>
    </alternativeName>
    <alternativeName>
        <fullName evidence="9">2-C-methyl-D-erythritol 4-phosphate synthase</fullName>
    </alternativeName>
</protein>
<dbReference type="GO" id="GO:0016853">
    <property type="term" value="F:isomerase activity"/>
    <property type="evidence" value="ECO:0007669"/>
    <property type="project" value="UniProtKB-KW"/>
</dbReference>
<keyword evidence="5 9" id="KW-0560">Oxidoreductase</keyword>
<evidence type="ECO:0000256" key="3">
    <source>
        <dbReference type="ARBA" id="ARBA00022723"/>
    </source>
</evidence>
<dbReference type="SUPFAM" id="SSF69055">
    <property type="entry name" value="1-deoxy-D-xylulose-5-phosphate reductoisomerase, C-terminal domain"/>
    <property type="match status" value="1"/>
</dbReference>
<feature type="binding site" evidence="9">
    <location>
        <position position="11"/>
    </location>
    <ligand>
        <name>NADPH</name>
        <dbReference type="ChEBI" id="CHEBI:57783"/>
    </ligand>
</feature>
<dbReference type="Gene3D" id="1.10.1740.10">
    <property type="match status" value="1"/>
</dbReference>
<evidence type="ECO:0000259" key="10">
    <source>
        <dbReference type="Pfam" id="PF02670"/>
    </source>
</evidence>
<feature type="binding site" evidence="9">
    <location>
        <position position="122"/>
    </location>
    <ligand>
        <name>NADPH</name>
        <dbReference type="ChEBI" id="CHEBI:57783"/>
    </ligand>
</feature>
<feature type="binding site" evidence="9">
    <location>
        <position position="148"/>
    </location>
    <ligand>
        <name>Mn(2+)</name>
        <dbReference type="ChEBI" id="CHEBI:29035"/>
    </ligand>
</feature>
<proteinExistence type="inferred from homology"/>
<accession>A0A2S7SX12</accession>
<dbReference type="HAMAP" id="MF_00183">
    <property type="entry name" value="DXP_reductoisom"/>
    <property type="match status" value="1"/>
</dbReference>
<feature type="binding site" evidence="9">
    <location>
        <position position="123"/>
    </location>
    <ligand>
        <name>1-deoxy-D-xylulose 5-phosphate</name>
        <dbReference type="ChEBI" id="CHEBI:57792"/>
    </ligand>
</feature>
<dbReference type="Pfam" id="PF13288">
    <property type="entry name" value="DXPR_C"/>
    <property type="match status" value="1"/>
</dbReference>
<comment type="caution">
    <text evidence="13">The sequence shown here is derived from an EMBL/GenBank/DDBJ whole genome shotgun (WGS) entry which is preliminary data.</text>
</comment>
<evidence type="ECO:0000256" key="6">
    <source>
        <dbReference type="ARBA" id="ARBA00023211"/>
    </source>
</evidence>
<keyword evidence="3 9" id="KW-0479">Metal-binding</keyword>
<dbReference type="RefSeq" id="WP_105038343.1">
    <property type="nucleotide sequence ID" value="NZ_PPSL01000002.1"/>
</dbReference>
<keyword evidence="7 9" id="KW-0414">Isoprene biosynthesis</keyword>
<comment type="caution">
    <text evidence="9">Lacks conserved residue(s) required for the propagation of feature annotation.</text>
</comment>
<feature type="domain" description="DXP reductoisomerase C-terminal" evidence="12">
    <location>
        <begin position="259"/>
        <end position="374"/>
    </location>
</feature>
<dbReference type="PANTHER" id="PTHR30525:SF0">
    <property type="entry name" value="1-DEOXY-D-XYLULOSE 5-PHOSPHATE REDUCTOISOMERASE, CHLOROPLASTIC"/>
    <property type="match status" value="1"/>
</dbReference>
<comment type="pathway">
    <text evidence="1 9">Isoprenoid biosynthesis; isopentenyl diphosphate biosynthesis via DXP pathway; isopentenyl diphosphate from 1-deoxy-D-xylulose 5-phosphate: step 1/6.</text>
</comment>
<evidence type="ECO:0000259" key="11">
    <source>
        <dbReference type="Pfam" id="PF08436"/>
    </source>
</evidence>
<evidence type="ECO:0000259" key="12">
    <source>
        <dbReference type="Pfam" id="PF13288"/>
    </source>
</evidence>
<dbReference type="NCBIfam" id="NF009114">
    <property type="entry name" value="PRK12464.1"/>
    <property type="match status" value="1"/>
</dbReference>
<feature type="binding site" evidence="9">
    <location>
        <position position="203"/>
    </location>
    <ligand>
        <name>NADPH</name>
        <dbReference type="ChEBI" id="CHEBI:57783"/>
    </ligand>
</feature>
<comment type="catalytic activity">
    <reaction evidence="8">
        <text>2-C-methyl-D-erythritol 4-phosphate + NADP(+) = 1-deoxy-D-xylulose 5-phosphate + NADPH + H(+)</text>
        <dbReference type="Rhea" id="RHEA:13717"/>
        <dbReference type="ChEBI" id="CHEBI:15378"/>
        <dbReference type="ChEBI" id="CHEBI:57783"/>
        <dbReference type="ChEBI" id="CHEBI:57792"/>
        <dbReference type="ChEBI" id="CHEBI:58262"/>
        <dbReference type="ChEBI" id="CHEBI:58349"/>
        <dbReference type="EC" id="1.1.1.267"/>
    </reaction>
    <physiologicalReaction direction="right-to-left" evidence="8">
        <dbReference type="Rhea" id="RHEA:13719"/>
    </physiologicalReaction>
</comment>
<dbReference type="AlphaFoldDB" id="A0A2S7SX12"/>
<feature type="binding site" evidence="9">
    <location>
        <position position="150"/>
    </location>
    <ligand>
        <name>1-deoxy-D-xylulose 5-phosphate</name>
        <dbReference type="ChEBI" id="CHEBI:57792"/>
    </ligand>
</feature>
<feature type="domain" description="1-deoxy-D-xylulose 5-phosphate reductoisomerase C-terminal" evidence="11">
    <location>
        <begin position="144"/>
        <end position="227"/>
    </location>
</feature>
<dbReference type="SUPFAM" id="SSF55347">
    <property type="entry name" value="Glyceraldehyde-3-phosphate dehydrogenase-like, C-terminal domain"/>
    <property type="match status" value="1"/>
</dbReference>
<keyword evidence="14" id="KW-1185">Reference proteome</keyword>
<dbReference type="GO" id="GO:0030604">
    <property type="term" value="F:1-deoxy-D-xylulose-5-phosphate reductoisomerase activity"/>
    <property type="evidence" value="ECO:0007669"/>
    <property type="project" value="UniProtKB-UniRule"/>
</dbReference>
<evidence type="ECO:0000256" key="8">
    <source>
        <dbReference type="ARBA" id="ARBA00048543"/>
    </source>
</evidence>
<dbReference type="OrthoDB" id="9806546at2"/>
<dbReference type="Gene3D" id="3.40.50.720">
    <property type="entry name" value="NAD(P)-binding Rossmann-like Domain"/>
    <property type="match status" value="1"/>
</dbReference>
<dbReference type="EC" id="1.1.1.267" evidence="9"/>
<feature type="binding site" evidence="9">
    <location>
        <position position="215"/>
    </location>
    <ligand>
        <name>1-deoxy-D-xylulose 5-phosphate</name>
        <dbReference type="ChEBI" id="CHEBI:57792"/>
    </ligand>
</feature>
<reference evidence="13 14" key="1">
    <citation type="submission" date="2018-01" db="EMBL/GenBank/DDBJ databases">
        <title>A novel member of the phylum Bacteroidetes isolated from glacier ice.</title>
        <authorList>
            <person name="Liu Q."/>
            <person name="Xin Y.-H."/>
        </authorList>
    </citation>
    <scope>NUCLEOTIDE SEQUENCE [LARGE SCALE GENOMIC DNA]</scope>
    <source>
        <strain evidence="13 14">RB1R16</strain>
    </source>
</reference>
<sequence>MKRLAILGSTGSIGTQALDVVAAHPGLFEVEVLSAHSNATLLIEQARRFKPNAVVVTDETKYKEVKDALMMLPIKVFTGHKALAEVVQWDTVDTVLGAVLGFAGLHSILAAIDAGKRIALANKETLVVAGELVMARAREKGAVIIPVDSEHSAIFQCLAGEDLNKVEKVILTASGGPFLGRKPNYLVNVKASHALQHPNWVMGAKITIDSATLMNKGLEIIEAKWLFALNNDQIDVVIHPQSVIHSMVQFTDGSVKSQMGLPDMKLPIQYAIAYPERIHNDYKRLDFKDFPKLSFEAPDYKTFRNLALAIDAMKKGGNAPCVLNAANEVVVHAFLQNKVGFLEMSEMIEKTLDCMTFIEHPTIEEYVETDKEARIQVTEFLKKSQLSIY</sequence>
<dbReference type="InterPro" id="IPR013644">
    <property type="entry name" value="DXP_reductoisomerase_C"/>
</dbReference>
<evidence type="ECO:0000256" key="9">
    <source>
        <dbReference type="HAMAP-Rule" id="MF_00183"/>
    </source>
</evidence>
<feature type="binding site" evidence="9">
    <location>
        <position position="12"/>
    </location>
    <ligand>
        <name>NADPH</name>
        <dbReference type="ChEBI" id="CHEBI:57783"/>
    </ligand>
</feature>
<feature type="binding site" evidence="9">
    <location>
        <position position="38"/>
    </location>
    <ligand>
        <name>NADPH</name>
        <dbReference type="ChEBI" id="CHEBI:57783"/>
    </ligand>
</feature>
<keyword evidence="9" id="KW-0460">Magnesium</keyword>
<comment type="cofactor">
    <cofactor evidence="9">
        <name>Mg(2+)</name>
        <dbReference type="ChEBI" id="CHEBI:18420"/>
    </cofactor>
    <cofactor evidence="9">
        <name>Mn(2+)</name>
        <dbReference type="ChEBI" id="CHEBI:29035"/>
    </cofactor>
</comment>
<evidence type="ECO:0000256" key="4">
    <source>
        <dbReference type="ARBA" id="ARBA00022857"/>
    </source>
</evidence>
<feature type="binding site" evidence="9">
    <location>
        <position position="210"/>
    </location>
    <ligand>
        <name>1-deoxy-D-xylulose 5-phosphate</name>
        <dbReference type="ChEBI" id="CHEBI:57792"/>
    </ligand>
</feature>
<organism evidence="13 14">
    <name type="scientific">Flavipsychrobacter stenotrophus</name>
    <dbReference type="NCBI Taxonomy" id="2077091"/>
    <lineage>
        <taxon>Bacteria</taxon>
        <taxon>Pseudomonadati</taxon>
        <taxon>Bacteroidota</taxon>
        <taxon>Chitinophagia</taxon>
        <taxon>Chitinophagales</taxon>
        <taxon>Chitinophagaceae</taxon>
        <taxon>Flavipsychrobacter</taxon>
    </lineage>
</organism>
<dbReference type="GO" id="GO:0030145">
    <property type="term" value="F:manganese ion binding"/>
    <property type="evidence" value="ECO:0007669"/>
    <property type="project" value="TreeGrafter"/>
</dbReference>
<evidence type="ECO:0000313" key="14">
    <source>
        <dbReference type="Proteomes" id="UP000239872"/>
    </source>
</evidence>
<dbReference type="PIRSF" id="PIRSF006205">
    <property type="entry name" value="Dxp_reductismrs"/>
    <property type="match status" value="1"/>
</dbReference>
<feature type="binding site" evidence="9">
    <location>
        <position position="216"/>
    </location>
    <ligand>
        <name>1-deoxy-D-xylulose 5-phosphate</name>
        <dbReference type="ChEBI" id="CHEBI:57792"/>
    </ligand>
</feature>
<feature type="binding site" evidence="9">
    <location>
        <position position="197"/>
    </location>
    <ligand>
        <name>1-deoxy-D-xylulose 5-phosphate</name>
        <dbReference type="ChEBI" id="CHEBI:57792"/>
    </ligand>
</feature>
<evidence type="ECO:0000256" key="5">
    <source>
        <dbReference type="ARBA" id="ARBA00023002"/>
    </source>
</evidence>
<keyword evidence="6 9" id="KW-0464">Manganese</keyword>
<dbReference type="Pfam" id="PF02670">
    <property type="entry name" value="DXP_reductoisom"/>
    <property type="match status" value="1"/>
</dbReference>
<feature type="domain" description="1-deoxy-D-xylulose 5-phosphate reductoisomerase N-terminal" evidence="10">
    <location>
        <begin position="4"/>
        <end position="130"/>
    </location>
</feature>
<dbReference type="InterPro" id="IPR036169">
    <property type="entry name" value="DXPR_C_sf"/>
</dbReference>
<feature type="binding site" evidence="9">
    <location>
        <position position="174"/>
    </location>
    <ligand>
        <name>1-deoxy-D-xylulose 5-phosphate</name>
        <dbReference type="ChEBI" id="CHEBI:57792"/>
    </ligand>
</feature>
<dbReference type="NCBIfam" id="TIGR00243">
    <property type="entry name" value="Dxr"/>
    <property type="match status" value="1"/>
</dbReference>
<evidence type="ECO:0000313" key="13">
    <source>
        <dbReference type="EMBL" id="PQJ11463.1"/>
    </source>
</evidence>
<evidence type="ECO:0000256" key="2">
    <source>
        <dbReference type="ARBA" id="ARBA00006825"/>
    </source>
</evidence>
<keyword evidence="13" id="KW-0413">Isomerase</keyword>
<dbReference type="InterPro" id="IPR026877">
    <property type="entry name" value="DXPR_C"/>
</dbReference>
<feature type="binding site" evidence="9">
    <location>
        <position position="219"/>
    </location>
    <ligand>
        <name>1-deoxy-D-xylulose 5-phosphate</name>
        <dbReference type="ChEBI" id="CHEBI:57792"/>
    </ligand>
</feature>
<feature type="binding site" evidence="9">
    <location>
        <position position="150"/>
    </location>
    <ligand>
        <name>Mn(2+)</name>
        <dbReference type="ChEBI" id="CHEBI:29035"/>
    </ligand>
</feature>
<dbReference type="UniPathway" id="UPA00056">
    <property type="reaction ID" value="UER00092"/>
</dbReference>
<dbReference type="Pfam" id="PF08436">
    <property type="entry name" value="DXP_redisom_C"/>
    <property type="match status" value="1"/>
</dbReference>
<feature type="binding site" evidence="9">
    <location>
        <position position="149"/>
    </location>
    <ligand>
        <name>1-deoxy-D-xylulose 5-phosphate</name>
        <dbReference type="ChEBI" id="CHEBI:57792"/>
    </ligand>
</feature>
<feature type="binding site" evidence="9">
    <location>
        <position position="10"/>
    </location>
    <ligand>
        <name>NADPH</name>
        <dbReference type="ChEBI" id="CHEBI:57783"/>
    </ligand>
</feature>
<feature type="binding site" evidence="9">
    <location>
        <position position="219"/>
    </location>
    <ligand>
        <name>Mn(2+)</name>
        <dbReference type="ChEBI" id="CHEBI:29035"/>
    </ligand>
</feature>
<dbReference type="EMBL" id="PPSL01000002">
    <property type="protein sequence ID" value="PQJ11463.1"/>
    <property type="molecule type" value="Genomic_DNA"/>
</dbReference>
<feature type="binding site" evidence="9">
    <location>
        <position position="124"/>
    </location>
    <ligand>
        <name>NADPH</name>
        <dbReference type="ChEBI" id="CHEBI:57783"/>
    </ligand>
</feature>
<dbReference type="PANTHER" id="PTHR30525">
    <property type="entry name" value="1-DEOXY-D-XYLULOSE 5-PHOSPHATE REDUCTOISOMERASE"/>
    <property type="match status" value="1"/>
</dbReference>
<gene>
    <name evidence="9" type="primary">dxr</name>
    <name evidence="13" type="ORF">CJD36_006585</name>
</gene>
<dbReference type="FunFam" id="3.40.50.720:FF:000045">
    <property type="entry name" value="1-deoxy-D-xylulose 5-phosphate reductoisomerase"/>
    <property type="match status" value="1"/>
</dbReference>
<dbReference type="InterPro" id="IPR036291">
    <property type="entry name" value="NAD(P)-bd_dom_sf"/>
</dbReference>
<dbReference type="GO" id="GO:0070402">
    <property type="term" value="F:NADPH binding"/>
    <property type="evidence" value="ECO:0007669"/>
    <property type="project" value="InterPro"/>
</dbReference>
<name>A0A2S7SX12_9BACT</name>
<dbReference type="InterPro" id="IPR013512">
    <property type="entry name" value="DXP_reductoisomerase_N"/>
</dbReference>
<dbReference type="SUPFAM" id="SSF51735">
    <property type="entry name" value="NAD(P)-binding Rossmann-fold domains"/>
    <property type="match status" value="1"/>
</dbReference>
<dbReference type="GO" id="GO:0051484">
    <property type="term" value="P:isopentenyl diphosphate biosynthetic process, methylerythritol 4-phosphate pathway involved in terpenoid biosynthetic process"/>
    <property type="evidence" value="ECO:0007669"/>
    <property type="project" value="TreeGrafter"/>
</dbReference>
<comment type="similarity">
    <text evidence="2 9">Belongs to the DXR family.</text>
</comment>
<dbReference type="InterPro" id="IPR003821">
    <property type="entry name" value="DXP_reductoisomerase"/>
</dbReference>
<keyword evidence="4 9" id="KW-0521">NADP</keyword>